<organism evidence="1 2">
    <name type="scientific">Granulicella rosea</name>
    <dbReference type="NCBI Taxonomy" id="474952"/>
    <lineage>
        <taxon>Bacteria</taxon>
        <taxon>Pseudomonadati</taxon>
        <taxon>Acidobacteriota</taxon>
        <taxon>Terriglobia</taxon>
        <taxon>Terriglobales</taxon>
        <taxon>Acidobacteriaceae</taxon>
        <taxon>Granulicella</taxon>
    </lineage>
</organism>
<sequence length="227" mass="26382">MLQVPAHDPRFHPRWLRECRYVVAMIAVRRFMGGNSSPGGGWRFIMYKLRSLGWRFIIGICPPVWRFIIDPHGVASIGGDSSRERWIGVAIHHQCVVRRLRMKPSSWMRWRFIMPTTTWSRLGWQFIMGQALGWQFIIWRRWVAIHHGRLVGPSGGDSSRESHPNAPVAIYRDQMAHPVGWRFIIPSPQRDLLRSNMLFRDGWRGEAKDFADILTVFHVGLNSGFGI</sequence>
<accession>A0A239MJV7</accession>
<dbReference type="EMBL" id="FZOU01000014">
    <property type="protein sequence ID" value="SNT42820.1"/>
    <property type="molecule type" value="Genomic_DNA"/>
</dbReference>
<evidence type="ECO:0000313" key="2">
    <source>
        <dbReference type="Proteomes" id="UP000198356"/>
    </source>
</evidence>
<gene>
    <name evidence="1" type="ORF">SAMN05421770_11433</name>
</gene>
<evidence type="ECO:0000313" key="1">
    <source>
        <dbReference type="EMBL" id="SNT42820.1"/>
    </source>
</evidence>
<dbReference type="Proteomes" id="UP000198356">
    <property type="component" value="Unassembled WGS sequence"/>
</dbReference>
<protein>
    <submittedName>
        <fullName evidence="1">Uncharacterized protein</fullName>
    </submittedName>
</protein>
<name>A0A239MJV7_9BACT</name>
<reference evidence="1 2" key="1">
    <citation type="submission" date="2017-06" db="EMBL/GenBank/DDBJ databases">
        <authorList>
            <person name="Kim H.J."/>
            <person name="Triplett B.A."/>
        </authorList>
    </citation>
    <scope>NUCLEOTIDE SEQUENCE [LARGE SCALE GENOMIC DNA]</scope>
    <source>
        <strain evidence="1 2">DSM 18704</strain>
    </source>
</reference>
<proteinExistence type="predicted"/>
<dbReference type="AlphaFoldDB" id="A0A239MJV7"/>
<keyword evidence="2" id="KW-1185">Reference proteome</keyword>